<dbReference type="GO" id="GO:0005886">
    <property type="term" value="C:plasma membrane"/>
    <property type="evidence" value="ECO:0007669"/>
    <property type="project" value="TreeGrafter"/>
</dbReference>
<dbReference type="PROSITE" id="PS50109">
    <property type="entry name" value="HIS_KIN"/>
    <property type="match status" value="1"/>
</dbReference>
<dbReference type="PANTHER" id="PTHR43047">
    <property type="entry name" value="TWO-COMPONENT HISTIDINE PROTEIN KINASE"/>
    <property type="match status" value="1"/>
</dbReference>
<dbReference type="InterPro" id="IPR004358">
    <property type="entry name" value="Sig_transdc_His_kin-like_C"/>
</dbReference>
<dbReference type="InterPro" id="IPR036097">
    <property type="entry name" value="HisK_dim/P_sf"/>
</dbReference>
<keyword evidence="3" id="KW-0597">Phosphoprotein</keyword>
<feature type="transmembrane region" description="Helical" evidence="6">
    <location>
        <begin position="12"/>
        <end position="31"/>
    </location>
</feature>
<dbReference type="SMART" id="SM00388">
    <property type="entry name" value="HisKA"/>
    <property type="match status" value="1"/>
</dbReference>
<dbReference type="SUPFAM" id="SSF55874">
    <property type="entry name" value="ATPase domain of HSP90 chaperone/DNA topoisomerase II/histidine kinase"/>
    <property type="match status" value="1"/>
</dbReference>
<evidence type="ECO:0000259" key="7">
    <source>
        <dbReference type="PROSITE" id="PS50109"/>
    </source>
</evidence>
<dbReference type="Pfam" id="PF00512">
    <property type="entry name" value="HisKA"/>
    <property type="match status" value="1"/>
</dbReference>
<feature type="domain" description="Histidine kinase" evidence="7">
    <location>
        <begin position="136"/>
        <end position="356"/>
    </location>
</feature>
<dbReference type="SUPFAM" id="SSF47384">
    <property type="entry name" value="Homodimeric domain of signal transducing histidine kinase"/>
    <property type="match status" value="1"/>
</dbReference>
<dbReference type="SMART" id="SM00387">
    <property type="entry name" value="HATPase_c"/>
    <property type="match status" value="1"/>
</dbReference>
<dbReference type="EC" id="2.7.13.3" evidence="2"/>
<evidence type="ECO:0000313" key="8">
    <source>
        <dbReference type="EMBL" id="TXE11207.1"/>
    </source>
</evidence>
<evidence type="ECO:0000256" key="6">
    <source>
        <dbReference type="SAM" id="Phobius"/>
    </source>
</evidence>
<accession>A0A5C7AS46</accession>
<dbReference type="PANTHER" id="PTHR43047:SF72">
    <property type="entry name" value="OSMOSENSING HISTIDINE PROTEIN KINASE SLN1"/>
    <property type="match status" value="1"/>
</dbReference>
<feature type="transmembrane region" description="Helical" evidence="6">
    <location>
        <begin position="84"/>
        <end position="109"/>
    </location>
</feature>
<comment type="caution">
    <text evidence="8">The sequence shown here is derived from an EMBL/GenBank/DDBJ whole genome shotgun (WGS) entry which is preliminary data.</text>
</comment>
<dbReference type="InterPro" id="IPR036890">
    <property type="entry name" value="HATPase_C_sf"/>
</dbReference>
<proteinExistence type="predicted"/>
<keyword evidence="6" id="KW-1133">Transmembrane helix</keyword>
<keyword evidence="6" id="KW-0812">Transmembrane</keyword>
<dbReference type="FunFam" id="3.30.565.10:FF:000006">
    <property type="entry name" value="Sensor histidine kinase WalK"/>
    <property type="match status" value="1"/>
</dbReference>
<evidence type="ECO:0000256" key="2">
    <source>
        <dbReference type="ARBA" id="ARBA00012438"/>
    </source>
</evidence>
<dbReference type="Gene3D" id="3.30.565.10">
    <property type="entry name" value="Histidine kinase-like ATPase, C-terminal domain"/>
    <property type="match status" value="1"/>
</dbReference>
<dbReference type="OrthoDB" id="9806995at2"/>
<dbReference type="InterPro" id="IPR003661">
    <property type="entry name" value="HisK_dim/P_dom"/>
</dbReference>
<name>A0A5C7AS46_9BACT</name>
<sequence>MKLNLIERFKNKHISLTVAILTILFIGYIDFLTGDEFAFSFFYLLPIAALSISPKTSLSAIIFSSTLASIEWFVSDYLSREYTLLFFPIWNAGVRLVFFISIGLLLYYLKANEQKLKSLNSHLKSLNKEKNKFIGIAAHDIKGPLGIINAFTEILIEDYKEELNPEITEILDIIKTTSSNSITVVRNLLDVSKIEAGKLVLTYKTQDYISFIANQVYINQILAKNKDIKITLESEKDQLIVDFDQHYLSEVIGNLLSNAIKYSNRNTEILVKISLKNSNEVLTEVIDNGIGISEAEQNNLFNYFQKTSSRPTEGEESTGLGLAISKQIITLHHGQIGVKSSKNQGSNFFYQLLIKKY</sequence>
<protein>
    <recommendedName>
        <fullName evidence="2">histidine kinase</fullName>
        <ecNumber evidence="2">2.7.13.3</ecNumber>
    </recommendedName>
</protein>
<dbReference type="Gene3D" id="1.10.287.130">
    <property type="match status" value="1"/>
</dbReference>
<dbReference type="EMBL" id="VORW01000006">
    <property type="protein sequence ID" value="TXE11207.1"/>
    <property type="molecule type" value="Genomic_DNA"/>
</dbReference>
<dbReference type="InterPro" id="IPR003594">
    <property type="entry name" value="HATPase_dom"/>
</dbReference>
<dbReference type="PRINTS" id="PR00344">
    <property type="entry name" value="BCTRLSENSOR"/>
</dbReference>
<evidence type="ECO:0000256" key="1">
    <source>
        <dbReference type="ARBA" id="ARBA00000085"/>
    </source>
</evidence>
<keyword evidence="5 8" id="KW-0418">Kinase</keyword>
<keyword evidence="6" id="KW-0472">Membrane</keyword>
<dbReference type="CDD" id="cd00082">
    <property type="entry name" value="HisKA"/>
    <property type="match status" value="1"/>
</dbReference>
<organism evidence="8 9">
    <name type="scientific">Algoriphagus aquimarinus</name>
    <dbReference type="NCBI Taxonomy" id="237018"/>
    <lineage>
        <taxon>Bacteria</taxon>
        <taxon>Pseudomonadati</taxon>
        <taxon>Bacteroidota</taxon>
        <taxon>Cytophagia</taxon>
        <taxon>Cytophagales</taxon>
        <taxon>Cyclobacteriaceae</taxon>
        <taxon>Algoriphagus</taxon>
    </lineage>
</organism>
<keyword evidence="4" id="KW-0808">Transferase</keyword>
<dbReference type="AlphaFoldDB" id="A0A5C7AS46"/>
<reference evidence="8 9" key="1">
    <citation type="submission" date="2019-08" db="EMBL/GenBank/DDBJ databases">
        <title>Genomes sequence of Algoriphagus aquimarinus ACAM450.</title>
        <authorList>
            <person name="Bowman J.P."/>
        </authorList>
    </citation>
    <scope>NUCLEOTIDE SEQUENCE [LARGE SCALE GENOMIC DNA]</scope>
    <source>
        <strain evidence="8 9">ACAM 450</strain>
    </source>
</reference>
<comment type="catalytic activity">
    <reaction evidence="1">
        <text>ATP + protein L-histidine = ADP + protein N-phospho-L-histidine.</text>
        <dbReference type="EC" id="2.7.13.3"/>
    </reaction>
</comment>
<evidence type="ECO:0000256" key="5">
    <source>
        <dbReference type="ARBA" id="ARBA00022777"/>
    </source>
</evidence>
<dbReference type="GO" id="GO:0009927">
    <property type="term" value="F:histidine phosphotransfer kinase activity"/>
    <property type="evidence" value="ECO:0007669"/>
    <property type="project" value="TreeGrafter"/>
</dbReference>
<evidence type="ECO:0000256" key="3">
    <source>
        <dbReference type="ARBA" id="ARBA00022553"/>
    </source>
</evidence>
<gene>
    <name evidence="8" type="ORF">ESV85_11715</name>
</gene>
<dbReference type="Pfam" id="PF02518">
    <property type="entry name" value="HATPase_c"/>
    <property type="match status" value="1"/>
</dbReference>
<dbReference type="RefSeq" id="WP_146917797.1">
    <property type="nucleotide sequence ID" value="NZ_VORW01000006.1"/>
</dbReference>
<evidence type="ECO:0000313" key="9">
    <source>
        <dbReference type="Proteomes" id="UP000321935"/>
    </source>
</evidence>
<dbReference type="InterPro" id="IPR005467">
    <property type="entry name" value="His_kinase_dom"/>
</dbReference>
<dbReference type="Proteomes" id="UP000321935">
    <property type="component" value="Unassembled WGS sequence"/>
</dbReference>
<evidence type="ECO:0000256" key="4">
    <source>
        <dbReference type="ARBA" id="ARBA00022679"/>
    </source>
</evidence>
<dbReference type="GO" id="GO:0000155">
    <property type="term" value="F:phosphorelay sensor kinase activity"/>
    <property type="evidence" value="ECO:0007669"/>
    <property type="project" value="InterPro"/>
</dbReference>